<protein>
    <recommendedName>
        <fullName evidence="4">Reverse transcriptase domain-containing protein</fullName>
    </recommendedName>
</protein>
<feature type="domain" description="Reverse transcriptase" evidence="4">
    <location>
        <begin position="556"/>
        <end position="822"/>
    </location>
</feature>
<dbReference type="PROSITE" id="PS50878">
    <property type="entry name" value="RT_POL"/>
    <property type="match status" value="1"/>
</dbReference>
<dbReference type="Bgee" id="ENSAMXG00000029120">
    <property type="expression patterns" value="Expressed in olfactory epithelium and 14 other cell types or tissues"/>
</dbReference>
<dbReference type="Gene3D" id="3.60.10.10">
    <property type="entry name" value="Endonuclease/exonuclease/phosphatase"/>
    <property type="match status" value="1"/>
</dbReference>
<sequence length="980" mass="111906">MDMESTLVSAWGTNLAYTREELLALRTKEHAGQTHHRRRPYRGCRAGTKLKAKRMEKRWRFKPSVPSVVMGNVNALTNKTDELATLVSNQRLYRECSILCFTETWLTSNIPDANVDIPGFTTIRADRDPKRSGKNKGGGLVLFVNIRWCNPGHVTVKEIICCRDVELLAVSLRPYYMPRELSHAIVVCVYIPPRADAETACDVIHATIARLQTQHPEAFLAISGDFNNVTLDSVLPAFHQYVKCPTRKNRTIDLLYSNLKDAYSATPLPPLGKSDHNLIYLQPQYKPQVRRQPASTRSFRKWSPDAEAALRDCFESTEWSVLQEPYGEDIEGITHCMTDYMNFCMDIVVPVKTVRCFANNKPWITSNVKGLLNKKKRAFKENNQEELRSVQRELKVHLREAKESYRKKVEQKLRENDMREVWNGMKTITGCKQRMDSAADGEVERANEFNTFYNRFDCPVQDPTALVDTSSTPPLISSSNSAPAPPYSPHSAVLTTSTTVAPPPPPPLHTFTADQVRGELRRLHPRKAAGPDKVCPRLLKSCAAELGAPLQHIFNLSLHLGRVPTLWKTTCLVPVPKKTHPSELNDFRPVALTSHIMKTLERLLLHHLRPQVQHAMDPLQFAYREKVGVDDAILYFLHRTHSHLDRGGSTVRVMFFDFSSAFNTIQPLLLKDKLVGMQVDPYLVSWITDYLTDRPQYVRLKDCTSETVVCSTGAPQGTVLSPFLFTLYTSDFQYNSETCHMQKFSDDTAIVACIRGGKEEEYRHLVEDFVAWCNRNNLLLNTSKTKEMVVDFRRARPPTQPVSIVGVDVEMVKTYRYLGLHLDDRLDWSANTDILYRKGQSRLFFLRRLGSFNICRKLLLMFYQTVVSSCLFYAVVCWGGSMKKRDEMRLNKLVRRAGSVVGVELDSVVTVAERRTLHKLLSIMDDDGHPLHSIIMDHRSSFSGRFLSQSCSTDRLRRSFVPRAIRLFNSSQWSRKREDT</sequence>
<dbReference type="InterPro" id="IPR000477">
    <property type="entry name" value="RT_dom"/>
</dbReference>
<reference evidence="6" key="2">
    <citation type="journal article" date="2014" name="Nat. Commun.">
        <title>The cavefish genome reveals candidate genes for eye loss.</title>
        <authorList>
            <person name="McGaugh S.E."/>
            <person name="Gross J.B."/>
            <person name="Aken B."/>
            <person name="Blin M."/>
            <person name="Borowsky R."/>
            <person name="Chalopin D."/>
            <person name="Hinaux H."/>
            <person name="Jeffery W.R."/>
            <person name="Keene A."/>
            <person name="Ma L."/>
            <person name="Minx P."/>
            <person name="Murphy D."/>
            <person name="O'Quin K.E."/>
            <person name="Retaux S."/>
            <person name="Rohner N."/>
            <person name="Searle S.M."/>
            <person name="Stahl B.A."/>
            <person name="Tabin C."/>
            <person name="Volff J.N."/>
            <person name="Yoshizawa M."/>
            <person name="Warren W.C."/>
        </authorList>
    </citation>
    <scope>NUCLEOTIDE SEQUENCE [LARGE SCALE GENOMIC DNA]</scope>
    <source>
        <strain evidence="6">female</strain>
    </source>
</reference>
<keyword evidence="1" id="KW-0175">Coiled coil</keyword>
<dbReference type="STRING" id="7994.ENSAMXP00000042018"/>
<feature type="region of interest" description="Disordered" evidence="2">
    <location>
        <begin position="468"/>
        <end position="489"/>
    </location>
</feature>
<dbReference type="InterPro" id="IPR036691">
    <property type="entry name" value="Endo/exonu/phosph_ase_sf"/>
</dbReference>
<evidence type="ECO:0000259" key="4">
    <source>
        <dbReference type="PROSITE" id="PS50878"/>
    </source>
</evidence>
<dbReference type="InterPro" id="IPR015095">
    <property type="entry name" value="AlkB_hom8_N"/>
</dbReference>
<feature type="transmembrane region" description="Helical" evidence="3">
    <location>
        <begin position="858"/>
        <end position="879"/>
    </location>
</feature>
<keyword evidence="3" id="KW-1133">Transmembrane helix</keyword>
<reference evidence="6" key="1">
    <citation type="submission" date="2013-03" db="EMBL/GenBank/DDBJ databases">
        <authorList>
            <person name="Jeffery W."/>
            <person name="Warren W."/>
            <person name="Wilson R.K."/>
        </authorList>
    </citation>
    <scope>NUCLEOTIDE SEQUENCE</scope>
    <source>
        <strain evidence="6">female</strain>
    </source>
</reference>
<organism evidence="5 6">
    <name type="scientific">Astyanax mexicanus</name>
    <name type="common">Blind cave fish</name>
    <name type="synonym">Astyanax fasciatus mexicanus</name>
    <dbReference type="NCBI Taxonomy" id="7994"/>
    <lineage>
        <taxon>Eukaryota</taxon>
        <taxon>Metazoa</taxon>
        <taxon>Chordata</taxon>
        <taxon>Craniata</taxon>
        <taxon>Vertebrata</taxon>
        <taxon>Euteleostomi</taxon>
        <taxon>Actinopterygii</taxon>
        <taxon>Neopterygii</taxon>
        <taxon>Teleostei</taxon>
        <taxon>Ostariophysi</taxon>
        <taxon>Characiformes</taxon>
        <taxon>Characoidei</taxon>
        <taxon>Acestrorhamphidae</taxon>
        <taxon>Acestrorhamphinae</taxon>
        <taxon>Astyanax</taxon>
    </lineage>
</organism>
<dbReference type="AlphaFoldDB" id="A0A3B1JI52"/>
<evidence type="ECO:0000313" key="6">
    <source>
        <dbReference type="Proteomes" id="UP000018467"/>
    </source>
</evidence>
<feature type="compositionally biased region" description="Low complexity" evidence="2">
    <location>
        <begin position="469"/>
        <end position="482"/>
    </location>
</feature>
<dbReference type="CDD" id="cd01650">
    <property type="entry name" value="RT_nLTR_like"/>
    <property type="match status" value="1"/>
</dbReference>
<dbReference type="Pfam" id="PF00078">
    <property type="entry name" value="RVT_1"/>
    <property type="match status" value="1"/>
</dbReference>
<reference evidence="5" key="4">
    <citation type="submission" date="2025-09" db="UniProtKB">
        <authorList>
            <consortium name="Ensembl"/>
        </authorList>
    </citation>
    <scope>IDENTIFICATION</scope>
</reference>
<dbReference type="Ensembl" id="ENSAMXT00000047284.1">
    <property type="protein sequence ID" value="ENSAMXP00000042018.1"/>
    <property type="gene ID" value="ENSAMXG00000029120.1"/>
</dbReference>
<keyword evidence="6" id="KW-1185">Reference proteome</keyword>
<evidence type="ECO:0000256" key="1">
    <source>
        <dbReference type="SAM" id="Coils"/>
    </source>
</evidence>
<evidence type="ECO:0000256" key="3">
    <source>
        <dbReference type="SAM" id="Phobius"/>
    </source>
</evidence>
<dbReference type="SUPFAM" id="SSF56672">
    <property type="entry name" value="DNA/RNA polymerases"/>
    <property type="match status" value="1"/>
</dbReference>
<dbReference type="SUPFAM" id="SSF56219">
    <property type="entry name" value="DNase I-like"/>
    <property type="match status" value="1"/>
</dbReference>
<dbReference type="PANTHER" id="PTHR47510">
    <property type="entry name" value="REVERSE TRANSCRIPTASE DOMAIN-CONTAINING PROTEIN"/>
    <property type="match status" value="1"/>
</dbReference>
<dbReference type="GO" id="GO:0016706">
    <property type="term" value="F:2-oxoglutarate-dependent dioxygenase activity"/>
    <property type="evidence" value="ECO:0007669"/>
    <property type="project" value="InterPro"/>
</dbReference>
<dbReference type="GeneTree" id="ENSGT01120000271821"/>
<keyword evidence="3" id="KW-0472">Membrane</keyword>
<dbReference type="Proteomes" id="UP000018467">
    <property type="component" value="Unassembled WGS sequence"/>
</dbReference>
<dbReference type="PANTHER" id="PTHR47510:SF3">
    <property type="entry name" value="ENDO_EXONUCLEASE_PHOSPHATASE DOMAIN-CONTAINING PROTEIN"/>
    <property type="match status" value="1"/>
</dbReference>
<dbReference type="Pfam" id="PF09004">
    <property type="entry name" value="ALKBH8_N"/>
    <property type="match status" value="1"/>
</dbReference>
<name>A0A3B1JI52_ASTMX</name>
<keyword evidence="3" id="KW-0812">Transmembrane</keyword>
<evidence type="ECO:0000256" key="2">
    <source>
        <dbReference type="SAM" id="MobiDB-lite"/>
    </source>
</evidence>
<evidence type="ECO:0000313" key="5">
    <source>
        <dbReference type="Ensembl" id="ENSAMXP00000042018.1"/>
    </source>
</evidence>
<feature type="coiled-coil region" evidence="1">
    <location>
        <begin position="380"/>
        <end position="415"/>
    </location>
</feature>
<accession>A0A3B1JI52</accession>
<dbReference type="GO" id="GO:0008168">
    <property type="term" value="F:methyltransferase activity"/>
    <property type="evidence" value="ECO:0007669"/>
    <property type="project" value="InterPro"/>
</dbReference>
<reference evidence="5" key="3">
    <citation type="submission" date="2025-08" db="UniProtKB">
        <authorList>
            <consortium name="Ensembl"/>
        </authorList>
    </citation>
    <scope>IDENTIFICATION</scope>
</reference>
<proteinExistence type="predicted"/>
<dbReference type="InParanoid" id="A0A3B1JI52"/>
<dbReference type="InterPro" id="IPR043502">
    <property type="entry name" value="DNA/RNA_pol_sf"/>
</dbReference>